<dbReference type="Pfam" id="PF00565">
    <property type="entry name" value="SNase"/>
    <property type="match status" value="1"/>
</dbReference>
<dbReference type="PANTHER" id="PTHR12302">
    <property type="entry name" value="EBNA2 BINDING PROTEIN P100"/>
    <property type="match status" value="1"/>
</dbReference>
<dbReference type="InterPro" id="IPR035437">
    <property type="entry name" value="SNase_OB-fold_sf"/>
</dbReference>
<dbReference type="Proteomes" id="UP001597299">
    <property type="component" value="Unassembled WGS sequence"/>
</dbReference>
<dbReference type="EMBL" id="JBHUHD010000001">
    <property type="protein sequence ID" value="MFD2142891.1"/>
    <property type="molecule type" value="Genomic_DNA"/>
</dbReference>
<feature type="domain" description="TNase-like" evidence="2">
    <location>
        <begin position="26"/>
        <end position="141"/>
    </location>
</feature>
<evidence type="ECO:0000256" key="1">
    <source>
        <dbReference type="SAM" id="SignalP"/>
    </source>
</evidence>
<dbReference type="PROSITE" id="PS50830">
    <property type="entry name" value="TNASE_3"/>
    <property type="match status" value="1"/>
</dbReference>
<organism evidence="3 4">
    <name type="scientific">Ancylobacter oerskovii</name>
    <dbReference type="NCBI Taxonomy" id="459519"/>
    <lineage>
        <taxon>Bacteria</taxon>
        <taxon>Pseudomonadati</taxon>
        <taxon>Pseudomonadota</taxon>
        <taxon>Alphaproteobacteria</taxon>
        <taxon>Hyphomicrobiales</taxon>
        <taxon>Xanthobacteraceae</taxon>
        <taxon>Ancylobacter</taxon>
    </lineage>
</organism>
<comment type="caution">
    <text evidence="3">The sequence shown here is derived from an EMBL/GenBank/DDBJ whole genome shotgun (WGS) entry which is preliminary data.</text>
</comment>
<protein>
    <submittedName>
        <fullName evidence="3">Thermonuclease family protein</fullName>
    </submittedName>
</protein>
<feature type="signal peptide" evidence="1">
    <location>
        <begin position="1"/>
        <end position="17"/>
    </location>
</feature>
<dbReference type="InterPro" id="IPR016071">
    <property type="entry name" value="Staphylococal_nuclease_OB-fold"/>
</dbReference>
<sequence>MLKALALLILLGTSAAAEPLSGQATVIDGDTLEIHGERIRLNGIDAPESRQTCRRADGASYRCGQVAAFALADLIGRATASCEPTGRDRYKRIIATCAVGGTDVGQWMVEQGHAMAFRRYSEVYVPEEIEASRTRRGIWQGPFLPPWAWRAQAGESAPRHGQ</sequence>
<evidence type="ECO:0000313" key="4">
    <source>
        <dbReference type="Proteomes" id="UP001597299"/>
    </source>
</evidence>
<dbReference type="Gene3D" id="2.40.50.90">
    <property type="match status" value="1"/>
</dbReference>
<dbReference type="RefSeq" id="WP_246549464.1">
    <property type="nucleotide sequence ID" value="NZ_JAHBGB010000044.1"/>
</dbReference>
<feature type="chain" id="PRO_5046440622" evidence="1">
    <location>
        <begin position="18"/>
        <end position="162"/>
    </location>
</feature>
<accession>A0ABW4Z2R0</accession>
<keyword evidence="1" id="KW-0732">Signal</keyword>
<evidence type="ECO:0000313" key="3">
    <source>
        <dbReference type="EMBL" id="MFD2142891.1"/>
    </source>
</evidence>
<proteinExistence type="predicted"/>
<dbReference type="PANTHER" id="PTHR12302:SF26">
    <property type="entry name" value="BLR1266 PROTEIN"/>
    <property type="match status" value="1"/>
</dbReference>
<gene>
    <name evidence="3" type="ORF">ACFSNC_20990</name>
</gene>
<name>A0ABW4Z2R0_9HYPH</name>
<keyword evidence="4" id="KW-1185">Reference proteome</keyword>
<dbReference type="SMART" id="SM00318">
    <property type="entry name" value="SNc"/>
    <property type="match status" value="1"/>
</dbReference>
<evidence type="ECO:0000259" key="2">
    <source>
        <dbReference type="PROSITE" id="PS50830"/>
    </source>
</evidence>
<dbReference type="SUPFAM" id="SSF50199">
    <property type="entry name" value="Staphylococcal nuclease"/>
    <property type="match status" value="1"/>
</dbReference>
<reference evidence="4" key="1">
    <citation type="journal article" date="2019" name="Int. J. Syst. Evol. Microbiol.">
        <title>The Global Catalogue of Microorganisms (GCM) 10K type strain sequencing project: providing services to taxonomists for standard genome sequencing and annotation.</title>
        <authorList>
            <consortium name="The Broad Institute Genomics Platform"/>
            <consortium name="The Broad Institute Genome Sequencing Center for Infectious Disease"/>
            <person name="Wu L."/>
            <person name="Ma J."/>
        </authorList>
    </citation>
    <scope>NUCLEOTIDE SEQUENCE [LARGE SCALE GENOMIC DNA]</scope>
    <source>
        <strain evidence="4">CCM 7435</strain>
    </source>
</reference>